<dbReference type="Proteomes" id="UP001501461">
    <property type="component" value="Unassembled WGS sequence"/>
</dbReference>
<keyword evidence="2" id="KW-1185">Reference proteome</keyword>
<reference evidence="2" key="1">
    <citation type="journal article" date="2019" name="Int. J. Syst. Evol. Microbiol.">
        <title>The Global Catalogue of Microorganisms (GCM) 10K type strain sequencing project: providing services to taxonomists for standard genome sequencing and annotation.</title>
        <authorList>
            <consortium name="The Broad Institute Genomics Platform"/>
            <consortium name="The Broad Institute Genome Sequencing Center for Infectious Disease"/>
            <person name="Wu L."/>
            <person name="Ma J."/>
        </authorList>
    </citation>
    <scope>NUCLEOTIDE SEQUENCE [LARGE SCALE GENOMIC DNA]</scope>
    <source>
        <strain evidence="2">JCM 13595</strain>
    </source>
</reference>
<sequence>MTIMQIEKLSPQEYRETAIGTFNVEGAYGPHTVLPAGDGYWIDYYTEKSTALAGIRRVKGRMK</sequence>
<dbReference type="EMBL" id="BAAAMN010000063">
    <property type="protein sequence ID" value="GAA2045539.1"/>
    <property type="molecule type" value="Genomic_DNA"/>
</dbReference>
<comment type="caution">
    <text evidence="1">The sequence shown here is derived from an EMBL/GenBank/DDBJ whole genome shotgun (WGS) entry which is preliminary data.</text>
</comment>
<name>A0ABP5GM46_9MICC</name>
<dbReference type="RefSeq" id="WP_343959861.1">
    <property type="nucleotide sequence ID" value="NZ_BAAAMN010000063.1"/>
</dbReference>
<protein>
    <submittedName>
        <fullName evidence="1">Uncharacterized protein</fullName>
    </submittedName>
</protein>
<evidence type="ECO:0000313" key="1">
    <source>
        <dbReference type="EMBL" id="GAA2045539.1"/>
    </source>
</evidence>
<proteinExistence type="predicted"/>
<organism evidence="1 2">
    <name type="scientific">Yaniella flava</name>
    <dbReference type="NCBI Taxonomy" id="287930"/>
    <lineage>
        <taxon>Bacteria</taxon>
        <taxon>Bacillati</taxon>
        <taxon>Actinomycetota</taxon>
        <taxon>Actinomycetes</taxon>
        <taxon>Micrococcales</taxon>
        <taxon>Micrococcaceae</taxon>
        <taxon>Yaniella</taxon>
    </lineage>
</organism>
<accession>A0ABP5GM46</accession>
<gene>
    <name evidence="1" type="ORF">GCM10009720_28020</name>
</gene>
<evidence type="ECO:0000313" key="2">
    <source>
        <dbReference type="Proteomes" id="UP001501461"/>
    </source>
</evidence>